<keyword evidence="4" id="KW-0804">Transcription</keyword>
<dbReference type="InterPro" id="IPR005119">
    <property type="entry name" value="LysR_subst-bd"/>
</dbReference>
<dbReference type="GO" id="GO:0006351">
    <property type="term" value="P:DNA-templated transcription"/>
    <property type="evidence" value="ECO:0007669"/>
    <property type="project" value="TreeGrafter"/>
</dbReference>
<protein>
    <submittedName>
        <fullName evidence="6">DNA-binding transcriptional dual regulator</fullName>
    </submittedName>
</protein>
<dbReference type="PANTHER" id="PTHR30537">
    <property type="entry name" value="HTH-TYPE TRANSCRIPTIONAL REGULATOR"/>
    <property type="match status" value="1"/>
</dbReference>
<dbReference type="GO" id="GO:0003700">
    <property type="term" value="F:DNA-binding transcription factor activity"/>
    <property type="evidence" value="ECO:0007669"/>
    <property type="project" value="InterPro"/>
</dbReference>
<dbReference type="SUPFAM" id="SSF46785">
    <property type="entry name" value="Winged helix' DNA-binding domain"/>
    <property type="match status" value="1"/>
</dbReference>
<evidence type="ECO:0000256" key="2">
    <source>
        <dbReference type="ARBA" id="ARBA00023015"/>
    </source>
</evidence>
<dbReference type="Pfam" id="PF00126">
    <property type="entry name" value="HTH_1"/>
    <property type="match status" value="1"/>
</dbReference>
<feature type="domain" description="HTH lysR-type" evidence="5">
    <location>
        <begin position="6"/>
        <end position="63"/>
    </location>
</feature>
<reference evidence="6 7" key="1">
    <citation type="submission" date="2018-06" db="EMBL/GenBank/DDBJ databases">
        <authorList>
            <consortium name="Pathogen Informatics"/>
            <person name="Doyle S."/>
        </authorList>
    </citation>
    <scope>NUCLEOTIDE SEQUENCE [LARGE SCALE GENOMIC DNA]</scope>
    <source>
        <strain evidence="6 7">NCTC13335</strain>
    </source>
</reference>
<dbReference type="SUPFAM" id="SSF53850">
    <property type="entry name" value="Periplasmic binding protein-like II"/>
    <property type="match status" value="1"/>
</dbReference>
<keyword evidence="2" id="KW-0805">Transcription regulation</keyword>
<comment type="similarity">
    <text evidence="1">Belongs to the LysR transcriptional regulatory family.</text>
</comment>
<evidence type="ECO:0000259" key="5">
    <source>
        <dbReference type="PROSITE" id="PS50931"/>
    </source>
</evidence>
<dbReference type="Gene3D" id="1.10.10.10">
    <property type="entry name" value="Winged helix-like DNA-binding domain superfamily/Winged helix DNA-binding domain"/>
    <property type="match status" value="1"/>
</dbReference>
<proteinExistence type="inferred from homology"/>
<dbReference type="CDD" id="cd08432">
    <property type="entry name" value="PBP2_GcdR_TrpI_HvrB_AmpR_like"/>
    <property type="match status" value="1"/>
</dbReference>
<evidence type="ECO:0000256" key="1">
    <source>
        <dbReference type="ARBA" id="ARBA00009437"/>
    </source>
</evidence>
<dbReference type="OrthoDB" id="5526340at2"/>
<dbReference type="GO" id="GO:0043565">
    <property type="term" value="F:sequence-specific DNA binding"/>
    <property type="evidence" value="ECO:0007669"/>
    <property type="project" value="TreeGrafter"/>
</dbReference>
<dbReference type="Gene3D" id="3.40.190.10">
    <property type="entry name" value="Periplasmic binding protein-like II"/>
    <property type="match status" value="2"/>
</dbReference>
<dbReference type="AlphaFoldDB" id="A0A377IYS9"/>
<evidence type="ECO:0000256" key="3">
    <source>
        <dbReference type="ARBA" id="ARBA00023125"/>
    </source>
</evidence>
<name>A0A377IYS9_9PAST</name>
<organism evidence="6 7">
    <name type="scientific">Haemophilus pittmaniae</name>
    <dbReference type="NCBI Taxonomy" id="249188"/>
    <lineage>
        <taxon>Bacteria</taxon>
        <taxon>Pseudomonadati</taxon>
        <taxon>Pseudomonadota</taxon>
        <taxon>Gammaproteobacteria</taxon>
        <taxon>Pasteurellales</taxon>
        <taxon>Pasteurellaceae</taxon>
        <taxon>Haemophilus</taxon>
    </lineage>
</organism>
<dbReference type="PRINTS" id="PR00039">
    <property type="entry name" value="HTHLYSR"/>
</dbReference>
<keyword evidence="3 6" id="KW-0238">DNA-binding</keyword>
<evidence type="ECO:0000313" key="7">
    <source>
        <dbReference type="Proteomes" id="UP000255264"/>
    </source>
</evidence>
<accession>A0A377IYS9</accession>
<sequence>MYKRLPPLNSLKSFESAARHLSFTKAADELFVTQAAVSHQIKLLEDFLGITLFIRKNRSLELTEFGKVYFADINKILRRLNEATERLLSLKSNPHLTISVPQTFGSQWLIPHLSEFNQLHPEIEVRIEGMDQDEGLLGKEIDIAIYYGKGHWENLQVDRLGEENLLILASPKLLQESPIEQPSDLIKHTLIHTHTRDNWRAMTSHLGLDELNIQQGPLFSHTFMALQAAIHGQGIVLANQLLAQQEIDQGHLQIAYQTQLRDPKTFYVVNHLDRLDDKPIQAFRSWIINSIKYKENE</sequence>
<keyword evidence="7" id="KW-1185">Reference proteome</keyword>
<dbReference type="PROSITE" id="PS50931">
    <property type="entry name" value="HTH_LYSR"/>
    <property type="match status" value="1"/>
</dbReference>
<dbReference type="InterPro" id="IPR000847">
    <property type="entry name" value="LysR_HTH_N"/>
</dbReference>
<evidence type="ECO:0000313" key="6">
    <source>
        <dbReference type="EMBL" id="STO93312.1"/>
    </source>
</evidence>
<dbReference type="RefSeq" id="WP_115003128.1">
    <property type="nucleotide sequence ID" value="NZ_UGHS01000004.1"/>
</dbReference>
<dbReference type="FunFam" id="1.10.10.10:FF:000038">
    <property type="entry name" value="Glycine cleavage system transcriptional activator"/>
    <property type="match status" value="1"/>
</dbReference>
<dbReference type="NCBIfam" id="NF008352">
    <property type="entry name" value="PRK11139.1"/>
    <property type="match status" value="1"/>
</dbReference>
<dbReference type="EMBL" id="UGHS01000004">
    <property type="protein sequence ID" value="STO93312.1"/>
    <property type="molecule type" value="Genomic_DNA"/>
</dbReference>
<evidence type="ECO:0000256" key="4">
    <source>
        <dbReference type="ARBA" id="ARBA00023163"/>
    </source>
</evidence>
<dbReference type="Proteomes" id="UP000255264">
    <property type="component" value="Unassembled WGS sequence"/>
</dbReference>
<dbReference type="Pfam" id="PF03466">
    <property type="entry name" value="LysR_substrate"/>
    <property type="match status" value="1"/>
</dbReference>
<dbReference type="FunFam" id="3.40.190.10:FF:000017">
    <property type="entry name" value="Glycine cleavage system transcriptional activator"/>
    <property type="match status" value="1"/>
</dbReference>
<dbReference type="InterPro" id="IPR036390">
    <property type="entry name" value="WH_DNA-bd_sf"/>
</dbReference>
<dbReference type="InterPro" id="IPR058163">
    <property type="entry name" value="LysR-type_TF_proteobact-type"/>
</dbReference>
<dbReference type="PANTHER" id="PTHR30537:SF26">
    <property type="entry name" value="GLYCINE CLEAVAGE SYSTEM TRANSCRIPTIONAL ACTIVATOR"/>
    <property type="match status" value="1"/>
</dbReference>
<gene>
    <name evidence="6" type="primary">gcvA</name>
    <name evidence="6" type="ORF">NCTC13335_01180</name>
</gene>
<dbReference type="InterPro" id="IPR036388">
    <property type="entry name" value="WH-like_DNA-bd_sf"/>
</dbReference>